<reference evidence="11" key="1">
    <citation type="submission" date="2012-03" db="EMBL/GenBank/DDBJ databases">
        <title>Complete sequence of chromosome of Deinococcus peraridilitoris DSM 19664.</title>
        <authorList>
            <person name="Lucas S."/>
            <person name="Copeland A."/>
            <person name="Lapidus A."/>
            <person name="Glavina del Rio T."/>
            <person name="Dalin E."/>
            <person name="Tice H."/>
            <person name="Bruce D."/>
            <person name="Goodwin L."/>
            <person name="Pitluck S."/>
            <person name="Peters L."/>
            <person name="Mikhailova N."/>
            <person name="Lu M."/>
            <person name="Kyrpides N."/>
            <person name="Mavromatis K."/>
            <person name="Ivanova N."/>
            <person name="Brettin T."/>
            <person name="Detter J.C."/>
            <person name="Han C."/>
            <person name="Larimer F."/>
            <person name="Land M."/>
            <person name="Hauser L."/>
            <person name="Markowitz V."/>
            <person name="Cheng J.-F."/>
            <person name="Hugenholtz P."/>
            <person name="Woyke T."/>
            <person name="Wu D."/>
            <person name="Pukall R."/>
            <person name="Steenblock K."/>
            <person name="Brambilla E."/>
            <person name="Klenk H.-P."/>
            <person name="Eisen J.A."/>
        </authorList>
    </citation>
    <scope>NUCLEOTIDE SEQUENCE [LARGE SCALE GENOMIC DNA]</scope>
    <source>
        <strain evidence="11">DSM 19664 / LMG 22246 / CIP 109416 / KR-200</strain>
    </source>
</reference>
<dbReference type="KEGG" id="dpd:Deipe_1608"/>
<dbReference type="GO" id="GO:0062054">
    <property type="term" value="F:fluoride channel activity"/>
    <property type="evidence" value="ECO:0007669"/>
    <property type="project" value="UniProtKB-UniRule"/>
</dbReference>
<keyword evidence="9" id="KW-0813">Transport</keyword>
<dbReference type="PANTHER" id="PTHR28259">
    <property type="entry name" value="FLUORIDE EXPORT PROTEIN 1-RELATED"/>
    <property type="match status" value="1"/>
</dbReference>
<comment type="subcellular location">
    <subcellularLocation>
        <location evidence="1 9">Cell membrane</location>
        <topology evidence="1 9">Multi-pass membrane protein</topology>
    </subcellularLocation>
</comment>
<accession>K9ZZV0</accession>
<evidence type="ECO:0000313" key="10">
    <source>
        <dbReference type="EMBL" id="AFZ67148.1"/>
    </source>
</evidence>
<protein>
    <recommendedName>
        <fullName evidence="9">Fluoride-specific ion channel FluC</fullName>
    </recommendedName>
</protein>
<dbReference type="EMBL" id="CP003382">
    <property type="protein sequence ID" value="AFZ67148.1"/>
    <property type="molecule type" value="Genomic_DNA"/>
</dbReference>
<keyword evidence="5 9" id="KW-0472">Membrane</keyword>
<comment type="catalytic activity">
    <reaction evidence="8">
        <text>fluoride(in) = fluoride(out)</text>
        <dbReference type="Rhea" id="RHEA:76159"/>
        <dbReference type="ChEBI" id="CHEBI:17051"/>
    </reaction>
    <physiologicalReaction direction="left-to-right" evidence="8">
        <dbReference type="Rhea" id="RHEA:76160"/>
    </physiologicalReaction>
</comment>
<keyword evidence="4 9" id="KW-1133">Transmembrane helix</keyword>
<evidence type="ECO:0000256" key="4">
    <source>
        <dbReference type="ARBA" id="ARBA00022989"/>
    </source>
</evidence>
<keyword evidence="9" id="KW-0479">Metal-binding</keyword>
<evidence type="ECO:0000313" key="11">
    <source>
        <dbReference type="Proteomes" id="UP000010467"/>
    </source>
</evidence>
<keyword evidence="6 9" id="KW-0407">Ion channel</keyword>
<evidence type="ECO:0000256" key="9">
    <source>
        <dbReference type="HAMAP-Rule" id="MF_00454"/>
    </source>
</evidence>
<evidence type="ECO:0000256" key="2">
    <source>
        <dbReference type="ARBA" id="ARBA00022475"/>
    </source>
</evidence>
<dbReference type="NCBIfam" id="TIGR00494">
    <property type="entry name" value="crcB"/>
    <property type="match status" value="1"/>
</dbReference>
<evidence type="ECO:0000256" key="1">
    <source>
        <dbReference type="ARBA" id="ARBA00004651"/>
    </source>
</evidence>
<evidence type="ECO:0000256" key="3">
    <source>
        <dbReference type="ARBA" id="ARBA00022692"/>
    </source>
</evidence>
<organism evidence="10 11">
    <name type="scientific">Deinococcus peraridilitoris (strain DSM 19664 / LMG 22246 / CIP 109416 / KR-200)</name>
    <dbReference type="NCBI Taxonomy" id="937777"/>
    <lineage>
        <taxon>Bacteria</taxon>
        <taxon>Thermotogati</taxon>
        <taxon>Deinococcota</taxon>
        <taxon>Deinococci</taxon>
        <taxon>Deinococcales</taxon>
        <taxon>Deinococcaceae</taxon>
        <taxon>Deinococcus</taxon>
    </lineage>
</organism>
<dbReference type="GO" id="GO:0046872">
    <property type="term" value="F:metal ion binding"/>
    <property type="evidence" value="ECO:0007669"/>
    <property type="project" value="UniProtKB-KW"/>
</dbReference>
<dbReference type="PATRIC" id="fig|937777.3.peg.1609"/>
<feature type="binding site" evidence="9">
    <location>
        <position position="75"/>
    </location>
    <ligand>
        <name>Na(+)</name>
        <dbReference type="ChEBI" id="CHEBI:29101"/>
        <note>structural</note>
    </ligand>
</feature>
<dbReference type="eggNOG" id="COG0239">
    <property type="taxonomic scope" value="Bacteria"/>
</dbReference>
<sequence>MTALLIALAAAGGAAARFLVDSLVSGRLGRWPWGTLCVNLSGSLALGLLVGLTLEGVVSPTDRLVVGTGFLGAYTTFSTWMYDCVRLTEQGAWGRAWFNALGSLMLGVLAAALGLWTAGQW</sequence>
<gene>
    <name evidence="9" type="primary">fluC</name>
    <name evidence="9" type="synonym">crcB</name>
    <name evidence="10" type="ordered locus">Deipe_1608</name>
</gene>
<dbReference type="HOGENOM" id="CLU_114342_2_3_0"/>
<feature type="transmembrane region" description="Helical" evidence="9">
    <location>
        <begin position="97"/>
        <end position="118"/>
    </location>
</feature>
<evidence type="ECO:0000256" key="5">
    <source>
        <dbReference type="ARBA" id="ARBA00023136"/>
    </source>
</evidence>
<comment type="activity regulation">
    <text evidence="9">Na(+) is not transported, but it plays an essential structural role and its presence is essential for fluoride channel function.</text>
</comment>
<dbReference type="AlphaFoldDB" id="K9ZZV0"/>
<keyword evidence="2 9" id="KW-1003">Cell membrane</keyword>
<keyword evidence="3 9" id="KW-0812">Transmembrane</keyword>
<dbReference type="HAMAP" id="MF_00454">
    <property type="entry name" value="FluC"/>
    <property type="match status" value="1"/>
</dbReference>
<dbReference type="GO" id="GO:0005886">
    <property type="term" value="C:plasma membrane"/>
    <property type="evidence" value="ECO:0007669"/>
    <property type="project" value="UniProtKB-SubCell"/>
</dbReference>
<evidence type="ECO:0000256" key="7">
    <source>
        <dbReference type="ARBA" id="ARBA00035120"/>
    </source>
</evidence>
<comment type="similarity">
    <text evidence="7 9">Belongs to the fluoride channel Fluc/FEX (TC 1.A.43) family.</text>
</comment>
<dbReference type="GO" id="GO:0140114">
    <property type="term" value="P:cellular detoxification of fluoride"/>
    <property type="evidence" value="ECO:0007669"/>
    <property type="project" value="UniProtKB-UniRule"/>
</dbReference>
<dbReference type="Pfam" id="PF02537">
    <property type="entry name" value="CRCB"/>
    <property type="match status" value="1"/>
</dbReference>
<evidence type="ECO:0000256" key="8">
    <source>
        <dbReference type="ARBA" id="ARBA00035585"/>
    </source>
</evidence>
<keyword evidence="9" id="KW-0406">Ion transport</keyword>
<keyword evidence="9" id="KW-0915">Sodium</keyword>
<name>K9ZZV0_DEIPD</name>
<feature type="transmembrane region" description="Helical" evidence="9">
    <location>
        <begin position="32"/>
        <end position="52"/>
    </location>
</feature>
<proteinExistence type="inferred from homology"/>
<dbReference type="OrthoDB" id="9815830at2"/>
<comment type="function">
    <text evidence="9">Fluoride-specific ion channel. Important for reducing fluoride concentration in the cell, thus reducing its toxicity.</text>
</comment>
<feature type="binding site" evidence="9">
    <location>
        <position position="72"/>
    </location>
    <ligand>
        <name>Na(+)</name>
        <dbReference type="ChEBI" id="CHEBI:29101"/>
        <note>structural</note>
    </ligand>
</feature>
<keyword evidence="11" id="KW-1185">Reference proteome</keyword>
<dbReference type="PANTHER" id="PTHR28259:SF1">
    <property type="entry name" value="FLUORIDE EXPORT PROTEIN 1-RELATED"/>
    <property type="match status" value="1"/>
</dbReference>
<dbReference type="STRING" id="937777.Deipe_1608"/>
<dbReference type="Proteomes" id="UP000010467">
    <property type="component" value="Chromosome"/>
</dbReference>
<dbReference type="InterPro" id="IPR003691">
    <property type="entry name" value="FluC"/>
</dbReference>
<evidence type="ECO:0000256" key="6">
    <source>
        <dbReference type="ARBA" id="ARBA00023303"/>
    </source>
</evidence>
<dbReference type="RefSeq" id="WP_015235456.1">
    <property type="nucleotide sequence ID" value="NC_019793.1"/>
</dbReference>
<feature type="transmembrane region" description="Helical" evidence="9">
    <location>
        <begin position="64"/>
        <end position="82"/>
    </location>
</feature>